<keyword evidence="1" id="KW-1133">Transmembrane helix</keyword>
<dbReference type="Pfam" id="PF00615">
    <property type="entry name" value="RGS"/>
    <property type="match status" value="1"/>
</dbReference>
<evidence type="ECO:0000259" key="2">
    <source>
        <dbReference type="Pfam" id="PF00615"/>
    </source>
</evidence>
<dbReference type="EMBL" id="RBVV01000100">
    <property type="protein sequence ID" value="RNJ54568.1"/>
    <property type="molecule type" value="Genomic_DNA"/>
</dbReference>
<keyword evidence="4" id="KW-1185">Reference proteome</keyword>
<dbReference type="InterPro" id="IPR044926">
    <property type="entry name" value="RGS_subdomain_2"/>
</dbReference>
<dbReference type="SUPFAM" id="SSF48097">
    <property type="entry name" value="Regulator of G-protein signaling, RGS"/>
    <property type="match status" value="1"/>
</dbReference>
<dbReference type="PANTHER" id="PTHR39466:SF1">
    <property type="entry name" value="RGS DOMAIN-CONTAINING PROTEIN"/>
    <property type="match status" value="1"/>
</dbReference>
<name>A0A3M9Y533_9PEZI</name>
<feature type="transmembrane region" description="Helical" evidence="1">
    <location>
        <begin position="342"/>
        <end position="365"/>
    </location>
</feature>
<feature type="transmembrane region" description="Helical" evidence="1">
    <location>
        <begin position="417"/>
        <end position="442"/>
    </location>
</feature>
<sequence>MEVPTWLQWYKKPEYRDIKQYSTDVRNGRRSISSDGKGKSSIPPHLSLDRVLANKTCSPMSLYDFYMYLKHIEYSPENLEFYVWFKNYEARWSKHSRQQDYEPVEKDLSTASTYQASEGYSSETELGLKSEPLETVELAELSADLETGMVPPPLSDVSMPRLTRHAASETTTRILEVALPKTACTPLTKPKRTARDHLRALTSACTNACALPTDALPTLPGTHPFDAAPELSSIIQTYLLPSSPKELNIPPALRDTALEALKTSPAPVHLAPIAGHVYDLLRTCSHPNFLRLGVANGTLETVCVATSLGIALTFAGLLFTLLRAFVPFTGAHTRLVLLGSWFFWFLGLSFILSGLRGSCFFLLLFSRRQPLPWERFDDSASMSSVRSGVARVLGRLMIFDRKLRVGDVNLRRLQRKIVLQSLAGGAIGGTIGVLVFVFLPVWKETVKL</sequence>
<dbReference type="InterPro" id="IPR036305">
    <property type="entry name" value="RGS_sf"/>
</dbReference>
<protein>
    <recommendedName>
        <fullName evidence="2">RGS domain-containing protein</fullName>
    </recommendedName>
</protein>
<keyword evidence="1" id="KW-0812">Transmembrane</keyword>
<comment type="caution">
    <text evidence="3">The sequence shown here is derived from an EMBL/GenBank/DDBJ whole genome shotgun (WGS) entry which is preliminary data.</text>
</comment>
<dbReference type="PANTHER" id="PTHR39466">
    <property type="entry name" value="RGS DOMAIN-CONTAINING PROTEIN"/>
    <property type="match status" value="1"/>
</dbReference>
<dbReference type="RefSeq" id="XP_028492726.1">
    <property type="nucleotide sequence ID" value="XM_028634606.1"/>
</dbReference>
<dbReference type="InterPro" id="IPR016137">
    <property type="entry name" value="RGS"/>
</dbReference>
<dbReference type="GeneID" id="39604037"/>
<dbReference type="Proteomes" id="UP000267145">
    <property type="component" value="Unassembled WGS sequence"/>
</dbReference>
<accession>A0A3M9Y533</accession>
<gene>
    <name evidence="3" type="ORF">D7B24_000348</name>
</gene>
<feature type="transmembrane region" description="Helical" evidence="1">
    <location>
        <begin position="301"/>
        <end position="322"/>
    </location>
</feature>
<dbReference type="STRING" id="1051616.A0A3M9Y533"/>
<keyword evidence="1" id="KW-0472">Membrane</keyword>
<evidence type="ECO:0000313" key="4">
    <source>
        <dbReference type="Proteomes" id="UP000267145"/>
    </source>
</evidence>
<proteinExistence type="predicted"/>
<organism evidence="3 4">
    <name type="scientific">Verticillium nonalfalfae</name>
    <dbReference type="NCBI Taxonomy" id="1051616"/>
    <lineage>
        <taxon>Eukaryota</taxon>
        <taxon>Fungi</taxon>
        <taxon>Dikarya</taxon>
        <taxon>Ascomycota</taxon>
        <taxon>Pezizomycotina</taxon>
        <taxon>Sordariomycetes</taxon>
        <taxon>Hypocreomycetidae</taxon>
        <taxon>Glomerellales</taxon>
        <taxon>Plectosphaerellaceae</taxon>
        <taxon>Verticillium</taxon>
    </lineage>
</organism>
<feature type="domain" description="RGS" evidence="2">
    <location>
        <begin position="232"/>
        <end position="291"/>
    </location>
</feature>
<reference evidence="3 4" key="1">
    <citation type="submission" date="2018-10" db="EMBL/GenBank/DDBJ databases">
        <title>Genome sequence of Verticillium nonalfalfae VnAa140.</title>
        <authorList>
            <person name="Stajich J.E."/>
            <person name="Kasson M.T."/>
        </authorList>
    </citation>
    <scope>NUCLEOTIDE SEQUENCE [LARGE SCALE GENOMIC DNA]</scope>
    <source>
        <strain evidence="3 4">VnAa140</strain>
    </source>
</reference>
<evidence type="ECO:0000256" key="1">
    <source>
        <dbReference type="SAM" id="Phobius"/>
    </source>
</evidence>
<dbReference type="AlphaFoldDB" id="A0A3M9Y533"/>
<dbReference type="Gene3D" id="1.10.167.10">
    <property type="entry name" value="Regulator of G-protein Signalling 4, domain 2"/>
    <property type="match status" value="1"/>
</dbReference>
<evidence type="ECO:0000313" key="3">
    <source>
        <dbReference type="EMBL" id="RNJ54568.1"/>
    </source>
</evidence>